<dbReference type="Proteomes" id="UP000828390">
    <property type="component" value="Unassembled WGS sequence"/>
</dbReference>
<name>A0A9D4HA96_DREPO</name>
<evidence type="ECO:0000313" key="1">
    <source>
        <dbReference type="EMBL" id="KAH3829796.1"/>
    </source>
</evidence>
<evidence type="ECO:0000313" key="2">
    <source>
        <dbReference type="Proteomes" id="UP000828390"/>
    </source>
</evidence>
<reference evidence="1" key="2">
    <citation type="submission" date="2020-11" db="EMBL/GenBank/DDBJ databases">
        <authorList>
            <person name="McCartney M.A."/>
            <person name="Auch B."/>
            <person name="Kono T."/>
            <person name="Mallez S."/>
            <person name="Becker A."/>
            <person name="Gohl D.M."/>
            <person name="Silverstein K.A.T."/>
            <person name="Koren S."/>
            <person name="Bechman K.B."/>
            <person name="Herman A."/>
            <person name="Abrahante J.E."/>
            <person name="Garbe J."/>
        </authorList>
    </citation>
    <scope>NUCLEOTIDE SEQUENCE</scope>
    <source>
        <strain evidence="1">Duluth1</strain>
        <tissue evidence="1">Whole animal</tissue>
    </source>
</reference>
<gene>
    <name evidence="1" type="ORF">DPMN_103025</name>
</gene>
<organism evidence="1 2">
    <name type="scientific">Dreissena polymorpha</name>
    <name type="common">Zebra mussel</name>
    <name type="synonym">Mytilus polymorpha</name>
    <dbReference type="NCBI Taxonomy" id="45954"/>
    <lineage>
        <taxon>Eukaryota</taxon>
        <taxon>Metazoa</taxon>
        <taxon>Spiralia</taxon>
        <taxon>Lophotrochozoa</taxon>
        <taxon>Mollusca</taxon>
        <taxon>Bivalvia</taxon>
        <taxon>Autobranchia</taxon>
        <taxon>Heteroconchia</taxon>
        <taxon>Euheterodonta</taxon>
        <taxon>Imparidentia</taxon>
        <taxon>Neoheterodontei</taxon>
        <taxon>Myida</taxon>
        <taxon>Dreissenoidea</taxon>
        <taxon>Dreissenidae</taxon>
        <taxon>Dreissena</taxon>
    </lineage>
</organism>
<accession>A0A9D4HA96</accession>
<sequence length="63" mass="7389">MFRAVHYITEDFSVRIEYGWINFKWWRPYQYKQLGEGKKPISASLLDSYACAKSVVADEPVLS</sequence>
<protein>
    <submittedName>
        <fullName evidence="1">Uncharacterized protein</fullName>
    </submittedName>
</protein>
<reference evidence="1" key="1">
    <citation type="journal article" date="2019" name="bioRxiv">
        <title>The Genome of the Zebra Mussel, Dreissena polymorpha: A Resource for Invasive Species Research.</title>
        <authorList>
            <person name="McCartney M.A."/>
            <person name="Auch B."/>
            <person name="Kono T."/>
            <person name="Mallez S."/>
            <person name="Zhang Y."/>
            <person name="Obille A."/>
            <person name="Becker A."/>
            <person name="Abrahante J.E."/>
            <person name="Garbe J."/>
            <person name="Badalamenti J.P."/>
            <person name="Herman A."/>
            <person name="Mangelson H."/>
            <person name="Liachko I."/>
            <person name="Sullivan S."/>
            <person name="Sone E.D."/>
            <person name="Koren S."/>
            <person name="Silverstein K.A.T."/>
            <person name="Beckman K.B."/>
            <person name="Gohl D.M."/>
        </authorList>
    </citation>
    <scope>NUCLEOTIDE SEQUENCE</scope>
    <source>
        <strain evidence="1">Duluth1</strain>
        <tissue evidence="1">Whole animal</tissue>
    </source>
</reference>
<comment type="caution">
    <text evidence="1">The sequence shown here is derived from an EMBL/GenBank/DDBJ whole genome shotgun (WGS) entry which is preliminary data.</text>
</comment>
<keyword evidence="2" id="KW-1185">Reference proteome</keyword>
<proteinExistence type="predicted"/>
<dbReference type="AlphaFoldDB" id="A0A9D4HA96"/>
<dbReference type="EMBL" id="JAIWYP010000004">
    <property type="protein sequence ID" value="KAH3829796.1"/>
    <property type="molecule type" value="Genomic_DNA"/>
</dbReference>